<organism evidence="2 3">
    <name type="scientific">Albugo candida</name>
    <dbReference type="NCBI Taxonomy" id="65357"/>
    <lineage>
        <taxon>Eukaryota</taxon>
        <taxon>Sar</taxon>
        <taxon>Stramenopiles</taxon>
        <taxon>Oomycota</taxon>
        <taxon>Peronosporomycetes</taxon>
        <taxon>Albuginales</taxon>
        <taxon>Albuginaceae</taxon>
        <taxon>Albugo</taxon>
    </lineage>
</organism>
<evidence type="ECO:0000313" key="3">
    <source>
        <dbReference type="Proteomes" id="UP000053237"/>
    </source>
</evidence>
<feature type="compositionally biased region" description="Polar residues" evidence="1">
    <location>
        <begin position="598"/>
        <end position="622"/>
    </location>
</feature>
<comment type="caution">
    <text evidence="2">The sequence shown here is derived from an EMBL/GenBank/DDBJ whole genome shotgun (WGS) entry which is preliminary data.</text>
</comment>
<dbReference type="EMBL" id="CAIX01000009">
    <property type="protein sequence ID" value="CCI40514.1"/>
    <property type="molecule type" value="Genomic_DNA"/>
</dbReference>
<accession>A0A024G176</accession>
<gene>
    <name evidence="2" type="ORF">BN9_012980</name>
</gene>
<name>A0A024G176_9STRA</name>
<dbReference type="OrthoDB" id="164749at2759"/>
<protein>
    <submittedName>
        <fullName evidence="2">Uncharacterized protein</fullName>
    </submittedName>
</protein>
<proteinExistence type="predicted"/>
<reference evidence="2 3" key="1">
    <citation type="submission" date="2012-05" db="EMBL/GenBank/DDBJ databases">
        <title>Recombination and specialization in a pathogen metapopulation.</title>
        <authorList>
            <person name="Gardiner A."/>
            <person name="Kemen E."/>
            <person name="Schultz-Larsen T."/>
            <person name="MacLean D."/>
            <person name="Van Oosterhout C."/>
            <person name="Jones J.D.G."/>
        </authorList>
    </citation>
    <scope>NUCLEOTIDE SEQUENCE [LARGE SCALE GENOMIC DNA]</scope>
    <source>
        <strain evidence="2 3">Ac Nc2</strain>
    </source>
</reference>
<dbReference type="Proteomes" id="UP000053237">
    <property type="component" value="Unassembled WGS sequence"/>
</dbReference>
<dbReference type="InParanoid" id="A0A024G176"/>
<feature type="region of interest" description="Disordered" evidence="1">
    <location>
        <begin position="668"/>
        <end position="694"/>
    </location>
</feature>
<evidence type="ECO:0000313" key="2">
    <source>
        <dbReference type="EMBL" id="CCI40514.1"/>
    </source>
</evidence>
<evidence type="ECO:0000256" key="1">
    <source>
        <dbReference type="SAM" id="MobiDB-lite"/>
    </source>
</evidence>
<sequence length="694" mass="77543">MEFMYQYVGSGKHSAPLCVYASPSENKFEKCGELRRGAYFASSKTLYLSSQIWLQIRQGTFSNHKKNGYIPVSLAHDFDPSNTTPPIICFRNLLKMPSFPVFLHTLQPLRISRIPMFVTGQSPEPHTRVPHRVLQPHTVIEATQCQWNDNHTQIALQIKSFHGTTGWTVIPFGTLFEEAFAIIGSPVHYSCRTNVVGSRYVQNIASRSGRNWKGGLPYRAVPMLQAPRVGVLGPFQVVKLLERKIVKDQVWLEVEIQCEADQNQNTSDEPVKQENLSIIPLEDQNENSGSTKAVWIVERNVNTGEQVVIPWGVGGGFTELLSQDTSRDLDAIERYYRNVYAEKSLSINSEARIDGEVIGQLEPGTVFASNYRVLNRDGQIWIRLAMTITGDTQNEEYGFVIQSDPTDNNCLLQEIRRPGKIEPKESLQICCKPETSADAKKLISDEKSLGVTVYSEASTASKELCKVKNGAIFPAIGSIYNQKSRSIWYQVLVEDIIKETISIDGVGGGSTSELARQLKQLDQLVVYLPACELEYQTPWRTDVYLLGPSIQIEQVDQNMELSYMTGSKWKESASRARIVFSARASKLFGLHPASLPTANKESDGTSLSSTDGASFNNSGTSSEGHKMIRMESTQSICASLQNYIINWKHWLQPVTNCFGHSGQRDDGKYRSIDAATNDSEDEEREAQGMYACSA</sequence>
<feature type="region of interest" description="Disordered" evidence="1">
    <location>
        <begin position="598"/>
        <end position="624"/>
    </location>
</feature>
<keyword evidence="3" id="KW-1185">Reference proteome</keyword>
<dbReference type="AlphaFoldDB" id="A0A024G176"/>